<dbReference type="SMART" id="SM00415">
    <property type="entry name" value="HSF"/>
    <property type="match status" value="1"/>
</dbReference>
<keyword evidence="4" id="KW-0539">Nucleus</keyword>
<sequence length="382" mass="43318">MNLARELSDVTFPHKLFILASSSQISSIRWTLDGNTLQIDSSTLLQECAPFLIFNVKNNQHVIRRLSHYNFKKIKKKSKIWEFRHPYFKSGREDLLHFIKRKPSHKKKGHCSSKVADLSRNQITLDGNGPAETPFPHSEVDSTSILREGMKQNCSFLEDSDEGVQGATKAVTNNYHLQYSDESNISPTSSLHSLIIDLDYDSTEEITRISKPVPRKKIATSNQYEKKSSKLVSRFTGGKTVKSDFSSAEHSLDLNQDLETSMPFQSLSENPNSEAFYSPTNKHMFNSSQKIPKSKGTFLDPVLQSPDKSGSKLPCFESRESHASFDTIFPTIESNYIGKNIHSKSTETNIILENVCPEPTQNVSNSPQQYEYEYQNRQPDPL</sequence>
<reference evidence="8" key="1">
    <citation type="submission" date="2020-08" db="EMBL/GenBank/DDBJ databases">
        <title>Multicomponent nature underlies the extraordinary mechanical properties of spider dragline silk.</title>
        <authorList>
            <person name="Kono N."/>
            <person name="Nakamura H."/>
            <person name="Mori M."/>
            <person name="Yoshida Y."/>
            <person name="Ohtoshi R."/>
            <person name="Malay A.D."/>
            <person name="Moran D.A.P."/>
            <person name="Tomita M."/>
            <person name="Numata K."/>
            <person name="Arakawa K."/>
        </authorList>
    </citation>
    <scope>NUCLEOTIDE SEQUENCE</scope>
</reference>
<feature type="domain" description="HSF-type DNA-binding" evidence="7">
    <location>
        <begin position="8"/>
        <end position="102"/>
    </location>
</feature>
<dbReference type="OrthoDB" id="60033at2759"/>
<evidence type="ECO:0000256" key="2">
    <source>
        <dbReference type="ARBA" id="ARBA00006403"/>
    </source>
</evidence>
<name>A0A8X6QHC8_NEPPI</name>
<dbReference type="SUPFAM" id="SSF46785">
    <property type="entry name" value="Winged helix' DNA-binding domain"/>
    <property type="match status" value="1"/>
</dbReference>
<evidence type="ECO:0000313" key="9">
    <source>
        <dbReference type="Proteomes" id="UP000887013"/>
    </source>
</evidence>
<protein>
    <submittedName>
        <fullName evidence="8">HSF_DOMAIN domain-containing protein</fullName>
    </submittedName>
</protein>
<dbReference type="GO" id="GO:0005634">
    <property type="term" value="C:nucleus"/>
    <property type="evidence" value="ECO:0007669"/>
    <property type="project" value="UniProtKB-SubCell"/>
</dbReference>
<dbReference type="Gene3D" id="1.10.10.10">
    <property type="entry name" value="Winged helix-like DNA-binding domain superfamily/Winged helix DNA-binding domain"/>
    <property type="match status" value="1"/>
</dbReference>
<dbReference type="InterPro" id="IPR000232">
    <property type="entry name" value="HSF_DNA-bd"/>
</dbReference>
<evidence type="ECO:0000256" key="5">
    <source>
        <dbReference type="RuleBase" id="RU004020"/>
    </source>
</evidence>
<evidence type="ECO:0000256" key="6">
    <source>
        <dbReference type="SAM" id="MobiDB-lite"/>
    </source>
</evidence>
<organism evidence="8 9">
    <name type="scientific">Nephila pilipes</name>
    <name type="common">Giant wood spider</name>
    <name type="synonym">Nephila maculata</name>
    <dbReference type="NCBI Taxonomy" id="299642"/>
    <lineage>
        <taxon>Eukaryota</taxon>
        <taxon>Metazoa</taxon>
        <taxon>Ecdysozoa</taxon>
        <taxon>Arthropoda</taxon>
        <taxon>Chelicerata</taxon>
        <taxon>Arachnida</taxon>
        <taxon>Araneae</taxon>
        <taxon>Araneomorphae</taxon>
        <taxon>Entelegynae</taxon>
        <taxon>Araneoidea</taxon>
        <taxon>Nephilidae</taxon>
        <taxon>Nephila</taxon>
    </lineage>
</organism>
<keyword evidence="3" id="KW-0238">DNA-binding</keyword>
<dbReference type="EMBL" id="BMAW01128429">
    <property type="protein sequence ID" value="GFU25430.1"/>
    <property type="molecule type" value="Genomic_DNA"/>
</dbReference>
<comment type="subcellular location">
    <subcellularLocation>
        <location evidence="1">Nucleus</location>
    </subcellularLocation>
</comment>
<comment type="caution">
    <text evidence="8">The sequence shown here is derived from an EMBL/GenBank/DDBJ whole genome shotgun (WGS) entry which is preliminary data.</text>
</comment>
<dbReference type="GO" id="GO:0003700">
    <property type="term" value="F:DNA-binding transcription factor activity"/>
    <property type="evidence" value="ECO:0007669"/>
    <property type="project" value="InterPro"/>
</dbReference>
<dbReference type="Proteomes" id="UP000887013">
    <property type="component" value="Unassembled WGS sequence"/>
</dbReference>
<feature type="compositionally biased region" description="Polar residues" evidence="6">
    <location>
        <begin position="359"/>
        <end position="382"/>
    </location>
</feature>
<feature type="region of interest" description="Disordered" evidence="6">
    <location>
        <begin position="358"/>
        <end position="382"/>
    </location>
</feature>
<dbReference type="AlphaFoldDB" id="A0A8X6QHC8"/>
<dbReference type="InterPro" id="IPR036390">
    <property type="entry name" value="WH_DNA-bd_sf"/>
</dbReference>
<accession>A0A8X6QHC8</accession>
<proteinExistence type="inferred from homology"/>
<comment type="similarity">
    <text evidence="2 5">Belongs to the HSF family.</text>
</comment>
<evidence type="ECO:0000259" key="7">
    <source>
        <dbReference type="SMART" id="SM00415"/>
    </source>
</evidence>
<dbReference type="Pfam" id="PF00447">
    <property type="entry name" value="HSF_DNA-bind"/>
    <property type="match status" value="1"/>
</dbReference>
<evidence type="ECO:0000256" key="3">
    <source>
        <dbReference type="ARBA" id="ARBA00023125"/>
    </source>
</evidence>
<keyword evidence="9" id="KW-1185">Reference proteome</keyword>
<dbReference type="InterPro" id="IPR036388">
    <property type="entry name" value="WH-like_DNA-bd_sf"/>
</dbReference>
<evidence type="ECO:0000313" key="8">
    <source>
        <dbReference type="EMBL" id="GFU25430.1"/>
    </source>
</evidence>
<evidence type="ECO:0000256" key="4">
    <source>
        <dbReference type="ARBA" id="ARBA00023242"/>
    </source>
</evidence>
<gene>
    <name evidence="8" type="primary">AVEN_270468_1</name>
    <name evidence="8" type="ORF">NPIL_271571</name>
</gene>
<evidence type="ECO:0000256" key="1">
    <source>
        <dbReference type="ARBA" id="ARBA00004123"/>
    </source>
</evidence>
<dbReference type="GO" id="GO:0043565">
    <property type="term" value="F:sequence-specific DNA binding"/>
    <property type="evidence" value="ECO:0007669"/>
    <property type="project" value="InterPro"/>
</dbReference>